<feature type="transmembrane region" description="Helical" evidence="9">
    <location>
        <begin position="95"/>
        <end position="117"/>
    </location>
</feature>
<dbReference type="Proteomes" id="UP000221024">
    <property type="component" value="Unassembled WGS sequence"/>
</dbReference>
<proteinExistence type="inferred from homology"/>
<keyword evidence="3" id="KW-0813">Transport</keyword>
<keyword evidence="11" id="KW-1185">Reference proteome</keyword>
<evidence type="ECO:0000256" key="1">
    <source>
        <dbReference type="ARBA" id="ARBA00004651"/>
    </source>
</evidence>
<dbReference type="PANTHER" id="PTHR21716">
    <property type="entry name" value="TRANSMEMBRANE PROTEIN"/>
    <property type="match status" value="1"/>
</dbReference>
<dbReference type="PANTHER" id="PTHR21716:SF53">
    <property type="entry name" value="PERMEASE PERM-RELATED"/>
    <property type="match status" value="1"/>
</dbReference>
<evidence type="ECO:0000313" key="10">
    <source>
        <dbReference type="EMBL" id="PEN09355.1"/>
    </source>
</evidence>
<dbReference type="RefSeq" id="WP_098060754.1">
    <property type="nucleotide sequence ID" value="NZ_PDEP01000001.1"/>
</dbReference>
<feature type="transmembrane region" description="Helical" evidence="9">
    <location>
        <begin position="42"/>
        <end position="75"/>
    </location>
</feature>
<comment type="similarity">
    <text evidence="2">Belongs to the autoinducer-2 exporter (AI-2E) (TC 2.A.86) family.</text>
</comment>
<feature type="transmembrane region" description="Helical" evidence="9">
    <location>
        <begin position="304"/>
        <end position="320"/>
    </location>
</feature>
<feature type="compositionally biased region" description="Pro residues" evidence="8">
    <location>
        <begin position="23"/>
        <end position="32"/>
    </location>
</feature>
<comment type="caution">
    <text evidence="10">The sequence shown here is derived from an EMBL/GenBank/DDBJ whole genome shotgun (WGS) entry which is preliminary data.</text>
</comment>
<organism evidence="10 11">
    <name type="scientific">Longimonas halophila</name>
    <dbReference type="NCBI Taxonomy" id="1469170"/>
    <lineage>
        <taxon>Bacteria</taxon>
        <taxon>Pseudomonadati</taxon>
        <taxon>Rhodothermota</taxon>
        <taxon>Rhodothermia</taxon>
        <taxon>Rhodothermales</taxon>
        <taxon>Salisaetaceae</taxon>
        <taxon>Longimonas</taxon>
    </lineage>
</organism>
<protein>
    <submittedName>
        <fullName evidence="10">AI-2E family transporter</fullName>
    </submittedName>
</protein>
<feature type="compositionally biased region" description="Low complexity" evidence="8">
    <location>
        <begin position="1"/>
        <end position="13"/>
    </location>
</feature>
<evidence type="ECO:0000256" key="8">
    <source>
        <dbReference type="SAM" id="MobiDB-lite"/>
    </source>
</evidence>
<keyword evidence="7 9" id="KW-0472">Membrane</keyword>
<feature type="transmembrane region" description="Helical" evidence="9">
    <location>
        <begin position="180"/>
        <end position="205"/>
    </location>
</feature>
<feature type="transmembrane region" description="Helical" evidence="9">
    <location>
        <begin position="340"/>
        <end position="361"/>
    </location>
</feature>
<dbReference type="OrthoDB" id="9793390at2"/>
<evidence type="ECO:0000313" key="11">
    <source>
        <dbReference type="Proteomes" id="UP000221024"/>
    </source>
</evidence>
<keyword evidence="6 9" id="KW-1133">Transmembrane helix</keyword>
<feature type="region of interest" description="Disordered" evidence="8">
    <location>
        <begin position="1"/>
        <end position="34"/>
    </location>
</feature>
<name>A0A2H3P8X9_9BACT</name>
<reference evidence="10 11" key="1">
    <citation type="submission" date="2017-10" db="EMBL/GenBank/DDBJ databases">
        <title>Draft genome of Longimonas halophila.</title>
        <authorList>
            <person name="Goh K.M."/>
            <person name="Shamsir M.S."/>
            <person name="Lim S.W."/>
        </authorList>
    </citation>
    <scope>NUCLEOTIDE SEQUENCE [LARGE SCALE GENOMIC DNA]</scope>
    <source>
        <strain evidence="10 11">KCTC 42399</strain>
    </source>
</reference>
<evidence type="ECO:0000256" key="3">
    <source>
        <dbReference type="ARBA" id="ARBA00022448"/>
    </source>
</evidence>
<evidence type="ECO:0000256" key="4">
    <source>
        <dbReference type="ARBA" id="ARBA00022475"/>
    </source>
</evidence>
<dbReference type="InterPro" id="IPR002549">
    <property type="entry name" value="AI-2E-like"/>
</dbReference>
<sequence>MEISSLPSRSSAASEDEARPTVAPSPPEPPPGLSSSERALRWGLGALSVALAVATVWYFAGLFVYLAVGGLLAYFLHPMVDRIQGMGVRRVPSILLVFVLVLGLFAILLTFIVPFLAQQVQDLSQLVSVEAATEAARYVEAWAGQFAPVEPGQIEATVRDALQALAQGDLVEGDRVAQTISSLVSVFTNIVYAVIIIPFITFFLLKDGVELKRSLLKWVPNRYFEITLAVLAKAEVSLGRYGRALLVQSTSVALVAWFALWMVGLDNALAIGIFVGIANTIPYFGPFFGFLVGTVVGIAQTGDLSLVLGVAAAMALTQLSDNVLFQPYIFSRAANAHPLVILFVVLIGAQLAGLIGMLVAIPLTTIVRVIGAQILWSVRNYHIFRTAP</sequence>
<dbReference type="EMBL" id="PDEP01000001">
    <property type="protein sequence ID" value="PEN09355.1"/>
    <property type="molecule type" value="Genomic_DNA"/>
</dbReference>
<evidence type="ECO:0000256" key="5">
    <source>
        <dbReference type="ARBA" id="ARBA00022692"/>
    </source>
</evidence>
<comment type="subcellular location">
    <subcellularLocation>
        <location evidence="1">Cell membrane</location>
        <topology evidence="1">Multi-pass membrane protein</topology>
    </subcellularLocation>
</comment>
<dbReference type="Pfam" id="PF01594">
    <property type="entry name" value="AI-2E_transport"/>
    <property type="match status" value="1"/>
</dbReference>
<dbReference type="AlphaFoldDB" id="A0A2H3P8X9"/>
<feature type="transmembrane region" description="Helical" evidence="9">
    <location>
        <begin position="269"/>
        <end position="292"/>
    </location>
</feature>
<feature type="transmembrane region" description="Helical" evidence="9">
    <location>
        <begin position="244"/>
        <end position="263"/>
    </location>
</feature>
<keyword evidence="5 9" id="KW-0812">Transmembrane</keyword>
<accession>A0A2H3P8X9</accession>
<evidence type="ECO:0000256" key="6">
    <source>
        <dbReference type="ARBA" id="ARBA00022989"/>
    </source>
</evidence>
<evidence type="ECO:0000256" key="9">
    <source>
        <dbReference type="SAM" id="Phobius"/>
    </source>
</evidence>
<evidence type="ECO:0000256" key="2">
    <source>
        <dbReference type="ARBA" id="ARBA00009773"/>
    </source>
</evidence>
<dbReference type="GO" id="GO:0005886">
    <property type="term" value="C:plasma membrane"/>
    <property type="evidence" value="ECO:0007669"/>
    <property type="project" value="UniProtKB-SubCell"/>
</dbReference>
<gene>
    <name evidence="10" type="ORF">CRI93_01100</name>
</gene>
<keyword evidence="4" id="KW-1003">Cell membrane</keyword>
<evidence type="ECO:0000256" key="7">
    <source>
        <dbReference type="ARBA" id="ARBA00023136"/>
    </source>
</evidence>